<organism evidence="3 4">
    <name type="scientific">Salipiger bermudensis (strain DSM 26914 / JCM 13377 / KCTC 12554 / HTCC2601)</name>
    <name type="common">Pelagibaca bermudensis</name>
    <dbReference type="NCBI Taxonomy" id="314265"/>
    <lineage>
        <taxon>Bacteria</taxon>
        <taxon>Pseudomonadati</taxon>
        <taxon>Pseudomonadota</taxon>
        <taxon>Alphaproteobacteria</taxon>
        <taxon>Rhodobacterales</taxon>
        <taxon>Roseobacteraceae</taxon>
        <taxon>Salipiger</taxon>
    </lineage>
</organism>
<dbReference type="Proteomes" id="UP000006230">
    <property type="component" value="Unassembled WGS sequence"/>
</dbReference>
<feature type="region of interest" description="Disordered" evidence="1">
    <location>
        <begin position="121"/>
        <end position="168"/>
    </location>
</feature>
<accession>Q0FQD9</accession>
<name>Q0FQD9_SALBH</name>
<dbReference type="AlphaFoldDB" id="Q0FQD9"/>
<dbReference type="HOGENOM" id="CLU_1150980_0_0_5"/>
<dbReference type="EMBL" id="AATQ01000014">
    <property type="protein sequence ID" value="EAU46512.1"/>
    <property type="molecule type" value="Genomic_DNA"/>
</dbReference>
<dbReference type="eggNOG" id="COG1484">
    <property type="taxonomic scope" value="Bacteria"/>
</dbReference>
<dbReference type="STRING" id="314265.R2601_15812"/>
<dbReference type="Pfam" id="PF01695">
    <property type="entry name" value="IstB_IS21"/>
    <property type="match status" value="1"/>
</dbReference>
<keyword evidence="4" id="KW-1185">Reference proteome</keyword>
<sequence length="241" mass="27188">MPTVARLWPEFCTRADKEGWPAERLLAALCELELSEREQRRIQRHLAAARLPQGKTLDAFDFLAVPTLSQARVRALVEGDSWLQAGHNLLAFRPARLGQDAPRGGHRIRTHPTRVPCAYGKDVGPGPTPASGAAGPGAHSGDREARQVRPAHPRRPVVRAKGSGRDQRPLRAHLRTIRAALYHDHGQSAVQWLGRHLPRQGDDHRRHRSARSPCNNLRDERRKLPTPCRLCRRDIAQRHRR</sequence>
<feature type="compositionally biased region" description="Basic residues" evidence="1">
    <location>
        <begin position="149"/>
        <end position="158"/>
    </location>
</feature>
<evidence type="ECO:0000256" key="1">
    <source>
        <dbReference type="SAM" id="MobiDB-lite"/>
    </source>
</evidence>
<gene>
    <name evidence="3" type="ORF">R2601_15812</name>
</gene>
<dbReference type="GO" id="GO:0005524">
    <property type="term" value="F:ATP binding"/>
    <property type="evidence" value="ECO:0007669"/>
    <property type="project" value="InterPro"/>
</dbReference>
<protein>
    <submittedName>
        <fullName evidence="3">Transposase</fullName>
    </submittedName>
</protein>
<feature type="region of interest" description="Disordered" evidence="1">
    <location>
        <begin position="199"/>
        <end position="221"/>
    </location>
</feature>
<reference evidence="3 4" key="1">
    <citation type="journal article" date="2010" name="J. Bacteriol.">
        <title>Genome sequences of Pelagibaca bermudensis HTCC2601T and Maritimibacter alkaliphilus HTCC2654T, the type strains of two marine Roseobacter genera.</title>
        <authorList>
            <person name="Thrash J.C."/>
            <person name="Cho J.C."/>
            <person name="Ferriera S."/>
            <person name="Johnson J."/>
            <person name="Vergin K.L."/>
            <person name="Giovannoni S.J."/>
        </authorList>
    </citation>
    <scope>NUCLEOTIDE SEQUENCE [LARGE SCALE GENOMIC DNA]</scope>
    <source>
        <strain evidence="4">DSM 26914 / JCM 13377 / KCTC 12554 / HTCC2601</strain>
    </source>
</reference>
<evidence type="ECO:0000259" key="2">
    <source>
        <dbReference type="Pfam" id="PF01695"/>
    </source>
</evidence>
<evidence type="ECO:0000313" key="4">
    <source>
        <dbReference type="Proteomes" id="UP000006230"/>
    </source>
</evidence>
<proteinExistence type="predicted"/>
<feature type="domain" description="IstB-like ATP-binding" evidence="2">
    <location>
        <begin position="3"/>
        <end position="95"/>
    </location>
</feature>
<dbReference type="InterPro" id="IPR002611">
    <property type="entry name" value="IstB_ATP-bd"/>
</dbReference>
<evidence type="ECO:0000313" key="3">
    <source>
        <dbReference type="EMBL" id="EAU46512.1"/>
    </source>
</evidence>
<feature type="compositionally biased region" description="Low complexity" evidence="1">
    <location>
        <begin position="129"/>
        <end position="139"/>
    </location>
</feature>
<comment type="caution">
    <text evidence="3">The sequence shown here is derived from an EMBL/GenBank/DDBJ whole genome shotgun (WGS) entry which is preliminary data.</text>
</comment>